<dbReference type="Proteomes" id="UP000237438">
    <property type="component" value="Unassembled WGS sequence"/>
</dbReference>
<sequence length="301" mass="34966">MRDGKCSKGYPKRFCEQTTMVENSYPEYERPDNGVRWGSERFMFDNRWVVPYNPYLTKKYKAHINVEIAGGVRAIKYLAKYVYKGSDRATLAVPGQHDEIDMTLQGRYIGPVQAIWRLMAWSAPSSFFNEHDRCTDRDGSANSELGLYRLDENRGWHMRKKGHTIGRLPVAVPRQGEHFYLRSLLTVKRGARSYRDLYTVNGIQYPTPSAACRAMGLTFDDSEWISLFNEIKDTASAYALRNQFAVILSNSEVLDPQNIWELFKDNFSDDCLHRISRLGDELILPPADWTDDERRYDYALW</sequence>
<dbReference type="PANTHER" id="PTHR10492">
    <property type="match status" value="1"/>
</dbReference>
<comment type="caution">
    <text evidence="1">The sequence shown here is derived from an EMBL/GenBank/DDBJ whole genome shotgun (WGS) entry which is preliminary data.</text>
</comment>
<feature type="non-terminal residue" evidence="1">
    <location>
        <position position="301"/>
    </location>
</feature>
<evidence type="ECO:0000313" key="1">
    <source>
        <dbReference type="EMBL" id="POS81701.1"/>
    </source>
</evidence>
<gene>
    <name evidence="1" type="ORF">EPUL_005560</name>
</gene>
<reference evidence="1 2" key="1">
    <citation type="submission" date="2017-10" db="EMBL/GenBank/DDBJ databases">
        <title>Development of genomic resources for the powdery mildew, Erysiphe pulchra.</title>
        <authorList>
            <person name="Wadl P.A."/>
            <person name="Mack B.M."/>
            <person name="Moore G."/>
            <person name="Beltz S.B."/>
        </authorList>
    </citation>
    <scope>NUCLEOTIDE SEQUENCE [LARGE SCALE GENOMIC DNA]</scope>
    <source>
        <strain evidence="1">Cflorida</strain>
    </source>
</reference>
<proteinExistence type="predicted"/>
<dbReference type="PANTHER" id="PTHR10492:SF57">
    <property type="entry name" value="ATP-DEPENDENT DNA HELICASE"/>
    <property type="match status" value="1"/>
</dbReference>
<dbReference type="EMBL" id="PEDP01009232">
    <property type="protein sequence ID" value="POS81701.1"/>
    <property type="molecule type" value="Genomic_DNA"/>
</dbReference>
<accession>A0A2S4PI46</accession>
<organism evidence="1 2">
    <name type="scientific">Erysiphe pulchra</name>
    <dbReference type="NCBI Taxonomy" id="225359"/>
    <lineage>
        <taxon>Eukaryota</taxon>
        <taxon>Fungi</taxon>
        <taxon>Dikarya</taxon>
        <taxon>Ascomycota</taxon>
        <taxon>Pezizomycotina</taxon>
        <taxon>Leotiomycetes</taxon>
        <taxon>Erysiphales</taxon>
        <taxon>Erysiphaceae</taxon>
        <taxon>Erysiphe</taxon>
    </lineage>
</organism>
<dbReference type="OrthoDB" id="4360910at2759"/>
<name>A0A2S4PI46_9PEZI</name>
<protein>
    <submittedName>
        <fullName evidence="1">Uncharacterized protein</fullName>
    </submittedName>
</protein>
<evidence type="ECO:0000313" key="2">
    <source>
        <dbReference type="Proteomes" id="UP000237438"/>
    </source>
</evidence>
<keyword evidence="2" id="KW-1185">Reference proteome</keyword>
<dbReference type="STRING" id="225359.A0A2S4PI46"/>
<dbReference type="AlphaFoldDB" id="A0A2S4PI46"/>